<evidence type="ECO:0000259" key="3">
    <source>
        <dbReference type="Pfam" id="PF06414"/>
    </source>
</evidence>
<organism evidence="4">
    <name type="scientific">Zooxanthella nutricula</name>
    <dbReference type="NCBI Taxonomy" id="1333877"/>
    <lineage>
        <taxon>Eukaryota</taxon>
        <taxon>Sar</taxon>
        <taxon>Alveolata</taxon>
        <taxon>Dinophyceae</taxon>
        <taxon>Peridiniales</taxon>
        <taxon>Peridiniales incertae sedis</taxon>
        <taxon>Zooxanthella</taxon>
    </lineage>
</organism>
<dbReference type="Pfam" id="PF06414">
    <property type="entry name" value="Zeta_toxin"/>
    <property type="match status" value="1"/>
</dbReference>
<keyword evidence="2" id="KW-0067">ATP-binding</keyword>
<dbReference type="AlphaFoldDB" id="A0A7S2PK64"/>
<sequence length="615" mass="68287">MAASFRTNCSLSRVADINGVVCPVLQEDARRFFVAATSRRPSALSHRDLHLSLEGLVHMAESLHLSDYSEEVLRRVYECIPKDERGCVGLPEFRKALAAGGASATLRNLIHKHALGTDFGFEVPADYDFSKSTNANYKAATSDTFFGEFKELRKSRDYNYHVNYVEERQGWQDAAIKLAIGRTARQAAPWLVYTCGPMGVGKGFALNWMSKKGIFPLENIVHVDPDAFKLMMPEWSQYVAQASEEAGTLCHMESCFMMEIAQEAAMGLRQNIWVDGSLRNADFYASQFQDIRQRQPHYRIAIFYVAATEQTIRERIERRAAATGRSVPENLIRASLQAMDHSLNELTPLCDFVARINNEGCAPILKAFETINTSGSWEVVSSRFARVAPLSHEFPNALAPFALVAVPEGVSLEFRPIAGDPHYAEVDFAWQAWAQGANSASVRDKFRQVFPGSVKMGVTSPAPVTLPQYERQLAGISAEASSFNWIYPRCGMTSQRELEARGWSREEANHPIVHLLLRGGFRYMDAKGRTVQISAVANADGQGFLQFGPRRELPDGVSAGFCSERWHPPPRRYKEADAYAWLAPGEVVGDASVGGEFGAFAFRLPSGLVAFSVMV</sequence>
<dbReference type="InterPro" id="IPR027417">
    <property type="entry name" value="P-loop_NTPase"/>
</dbReference>
<keyword evidence="1" id="KW-0547">Nucleotide-binding</keyword>
<dbReference type="GO" id="GO:0005524">
    <property type="term" value="F:ATP binding"/>
    <property type="evidence" value="ECO:0007669"/>
    <property type="project" value="UniProtKB-KW"/>
</dbReference>
<evidence type="ECO:0000256" key="1">
    <source>
        <dbReference type="ARBA" id="ARBA00022741"/>
    </source>
</evidence>
<feature type="domain" description="Zeta toxin" evidence="3">
    <location>
        <begin position="184"/>
        <end position="352"/>
    </location>
</feature>
<dbReference type="Gene3D" id="3.40.50.300">
    <property type="entry name" value="P-loop containing nucleotide triphosphate hydrolases"/>
    <property type="match status" value="1"/>
</dbReference>
<dbReference type="GO" id="GO:0016301">
    <property type="term" value="F:kinase activity"/>
    <property type="evidence" value="ECO:0007669"/>
    <property type="project" value="InterPro"/>
</dbReference>
<proteinExistence type="predicted"/>
<accession>A0A7S2PK64</accession>
<evidence type="ECO:0000313" key="4">
    <source>
        <dbReference type="EMBL" id="CAD9604301.1"/>
    </source>
</evidence>
<evidence type="ECO:0000256" key="2">
    <source>
        <dbReference type="ARBA" id="ARBA00022840"/>
    </source>
</evidence>
<dbReference type="EMBL" id="HBGW01061249">
    <property type="protein sequence ID" value="CAD9604301.1"/>
    <property type="molecule type" value="Transcribed_RNA"/>
</dbReference>
<name>A0A7S2PK64_9DINO</name>
<dbReference type="InterPro" id="IPR010488">
    <property type="entry name" value="Zeta_toxin_domain"/>
</dbReference>
<protein>
    <recommendedName>
        <fullName evidence="3">Zeta toxin domain-containing protein</fullName>
    </recommendedName>
</protein>
<gene>
    <name evidence="4" type="ORF">BRAN1462_LOCUS39049</name>
</gene>
<dbReference type="SUPFAM" id="SSF52540">
    <property type="entry name" value="P-loop containing nucleoside triphosphate hydrolases"/>
    <property type="match status" value="1"/>
</dbReference>
<reference evidence="4" key="1">
    <citation type="submission" date="2021-01" db="EMBL/GenBank/DDBJ databases">
        <authorList>
            <person name="Corre E."/>
            <person name="Pelletier E."/>
            <person name="Niang G."/>
            <person name="Scheremetjew M."/>
            <person name="Finn R."/>
            <person name="Kale V."/>
            <person name="Holt S."/>
            <person name="Cochrane G."/>
            <person name="Meng A."/>
            <person name="Brown T."/>
            <person name="Cohen L."/>
        </authorList>
    </citation>
    <scope>NUCLEOTIDE SEQUENCE</scope>
    <source>
        <strain evidence="4">RCC3387</strain>
    </source>
</reference>